<name>A0A8T0E6S4_ARGBR</name>
<comment type="caution">
    <text evidence="1">The sequence shown here is derived from an EMBL/GenBank/DDBJ whole genome shotgun (WGS) entry which is preliminary data.</text>
</comment>
<protein>
    <submittedName>
        <fullName evidence="1">Uncharacterized protein</fullName>
    </submittedName>
</protein>
<proteinExistence type="predicted"/>
<dbReference type="EMBL" id="JABXBU010002230">
    <property type="protein sequence ID" value="KAF8767194.1"/>
    <property type="molecule type" value="Genomic_DNA"/>
</dbReference>
<reference evidence="1" key="1">
    <citation type="journal article" date="2020" name="bioRxiv">
        <title>Chromosome-level reference genome of the European wasp spider Argiope bruennichi: a resource for studies on range expansion and evolutionary adaptation.</title>
        <authorList>
            <person name="Sheffer M.M."/>
            <person name="Hoppe A."/>
            <person name="Krehenwinkel H."/>
            <person name="Uhl G."/>
            <person name="Kuss A.W."/>
            <person name="Jensen L."/>
            <person name="Jensen C."/>
            <person name="Gillespie R.G."/>
            <person name="Hoff K.J."/>
            <person name="Prost S."/>
        </authorList>
    </citation>
    <scope>NUCLEOTIDE SEQUENCE</scope>
</reference>
<reference evidence="1" key="2">
    <citation type="submission" date="2020-06" db="EMBL/GenBank/DDBJ databases">
        <authorList>
            <person name="Sheffer M."/>
        </authorList>
    </citation>
    <scope>NUCLEOTIDE SEQUENCE</scope>
</reference>
<evidence type="ECO:0000313" key="2">
    <source>
        <dbReference type="Proteomes" id="UP000807504"/>
    </source>
</evidence>
<gene>
    <name evidence="1" type="ORF">HNY73_020182</name>
</gene>
<keyword evidence="2" id="KW-1185">Reference proteome</keyword>
<accession>A0A8T0E6S4</accession>
<organism evidence="1 2">
    <name type="scientific">Argiope bruennichi</name>
    <name type="common">Wasp spider</name>
    <name type="synonym">Aranea bruennichi</name>
    <dbReference type="NCBI Taxonomy" id="94029"/>
    <lineage>
        <taxon>Eukaryota</taxon>
        <taxon>Metazoa</taxon>
        <taxon>Ecdysozoa</taxon>
        <taxon>Arthropoda</taxon>
        <taxon>Chelicerata</taxon>
        <taxon>Arachnida</taxon>
        <taxon>Araneae</taxon>
        <taxon>Araneomorphae</taxon>
        <taxon>Entelegynae</taxon>
        <taxon>Araneoidea</taxon>
        <taxon>Araneidae</taxon>
        <taxon>Argiope</taxon>
    </lineage>
</organism>
<sequence length="109" mass="12620">MHKVEKSTSPDSAQLKTRFKTPSALTLKFHLSNPLQLRTTAINPTFLPLDWTFFRPQSKQLLREMIAGFFAANPHDIGGTELREKAKVPMLQKHVIRFLEHQRQERLAL</sequence>
<dbReference type="Proteomes" id="UP000807504">
    <property type="component" value="Unassembled WGS sequence"/>
</dbReference>
<dbReference type="AlphaFoldDB" id="A0A8T0E6S4"/>
<evidence type="ECO:0000313" key="1">
    <source>
        <dbReference type="EMBL" id="KAF8767194.1"/>
    </source>
</evidence>